<evidence type="ECO:0000313" key="2">
    <source>
        <dbReference type="Proteomes" id="UP001153365"/>
    </source>
</evidence>
<sequence length="596" mass="68660">TNELLNFSIEGITSSENKWRDVGKGIETPPPKLSSTSDTDMFKDISWDGGQSFASYLEPSSNFISADDKNHHTEAEIQASSQLPPFFFGDDLFEGIGWDGKQTLASLLEPDDSLDSPHSQNHPIVSAHYMEEPVLLEHHPSTDLLNAERNFNQQSSGQPSKVAKKIVPESFKSYKSFMGVKKIDFKKQNMQLNLKTTGTPLLRTIGEAQSSFLKSIEKTSQMVLPESAKFTPKWWQNIYLVNVVNSILEGGDTSSGLQIFFDKMDKLADDLISSYKDETFWRKMNMDYKNRFTKSVTEEHQSDNFKTNFGEIAHQGDEPYHISLIEKLKKKALMAGSPPKLSRFFSLFDAMEFQGQKTGFIYFSSKTAQNFLSAKLSERNPMNFLETIQSPRVDENFYQALNTQLVNIKLEEYFMNDSRILKDRALLTYIEQKVVPVELKVYRKILRSKLLMRNLYLVITTLINKLFCEGYDDLKQNFSKRQKDAIEFYDLVWKSFKLTKSNRFMVDTSVLPSINDKLHAELSEKLIIEVAKCLNPDALIKKNLIKLISVWKFVNLWLIHYRADLYVETIKNSGQVKYFRPFVCSIPHFLMELYPV</sequence>
<dbReference type="EMBL" id="CALTRL010002153">
    <property type="protein sequence ID" value="CAH7674882.1"/>
    <property type="molecule type" value="Genomic_DNA"/>
</dbReference>
<dbReference type="Proteomes" id="UP001153365">
    <property type="component" value="Unassembled WGS sequence"/>
</dbReference>
<evidence type="ECO:0000313" key="1">
    <source>
        <dbReference type="EMBL" id="CAH7674882.1"/>
    </source>
</evidence>
<keyword evidence="2" id="KW-1185">Reference proteome</keyword>
<name>A0AAV0AZX5_PHAPC</name>
<gene>
    <name evidence="1" type="ORF">PPACK8108_LOCUS9816</name>
</gene>
<comment type="caution">
    <text evidence="1">The sequence shown here is derived from an EMBL/GenBank/DDBJ whole genome shotgun (WGS) entry which is preliminary data.</text>
</comment>
<accession>A0AAV0AZX5</accession>
<dbReference type="AlphaFoldDB" id="A0AAV0AZX5"/>
<reference evidence="1" key="1">
    <citation type="submission" date="2022-06" db="EMBL/GenBank/DDBJ databases">
        <authorList>
            <consortium name="SYNGENTA / RWTH Aachen University"/>
        </authorList>
    </citation>
    <scope>NUCLEOTIDE SEQUENCE</scope>
</reference>
<organism evidence="1 2">
    <name type="scientific">Phakopsora pachyrhizi</name>
    <name type="common">Asian soybean rust disease fungus</name>
    <dbReference type="NCBI Taxonomy" id="170000"/>
    <lineage>
        <taxon>Eukaryota</taxon>
        <taxon>Fungi</taxon>
        <taxon>Dikarya</taxon>
        <taxon>Basidiomycota</taxon>
        <taxon>Pucciniomycotina</taxon>
        <taxon>Pucciniomycetes</taxon>
        <taxon>Pucciniales</taxon>
        <taxon>Phakopsoraceae</taxon>
        <taxon>Phakopsora</taxon>
    </lineage>
</organism>
<proteinExistence type="predicted"/>
<feature type="non-terminal residue" evidence="1">
    <location>
        <position position="1"/>
    </location>
</feature>
<protein>
    <submittedName>
        <fullName evidence="1">Expressed protein</fullName>
    </submittedName>
</protein>